<evidence type="ECO:0000256" key="5">
    <source>
        <dbReference type="ARBA" id="ARBA00022741"/>
    </source>
</evidence>
<dbReference type="HAMAP" id="MF_01161">
    <property type="entry name" value="tRNA_Ile_lys_synt"/>
    <property type="match status" value="1"/>
</dbReference>
<dbReference type="InterPro" id="IPR012796">
    <property type="entry name" value="Lysidine-tRNA-synth_C"/>
</dbReference>
<keyword evidence="2 8" id="KW-0963">Cytoplasm</keyword>
<comment type="subcellular location">
    <subcellularLocation>
        <location evidence="1 8">Cytoplasm</location>
    </subcellularLocation>
</comment>
<evidence type="ECO:0000256" key="7">
    <source>
        <dbReference type="ARBA" id="ARBA00048539"/>
    </source>
</evidence>
<dbReference type="PANTHER" id="PTHR43033:SF1">
    <property type="entry name" value="TRNA(ILE)-LYSIDINE SYNTHASE-RELATED"/>
    <property type="match status" value="1"/>
</dbReference>
<comment type="catalytic activity">
    <reaction evidence="7 8">
        <text>cytidine(34) in tRNA(Ile2) + L-lysine + ATP = lysidine(34) in tRNA(Ile2) + AMP + diphosphate + H(+)</text>
        <dbReference type="Rhea" id="RHEA:43744"/>
        <dbReference type="Rhea" id="RHEA-COMP:10625"/>
        <dbReference type="Rhea" id="RHEA-COMP:10670"/>
        <dbReference type="ChEBI" id="CHEBI:15378"/>
        <dbReference type="ChEBI" id="CHEBI:30616"/>
        <dbReference type="ChEBI" id="CHEBI:32551"/>
        <dbReference type="ChEBI" id="CHEBI:33019"/>
        <dbReference type="ChEBI" id="CHEBI:82748"/>
        <dbReference type="ChEBI" id="CHEBI:83665"/>
        <dbReference type="ChEBI" id="CHEBI:456215"/>
        <dbReference type="EC" id="6.3.4.19"/>
    </reaction>
</comment>
<evidence type="ECO:0000256" key="4">
    <source>
        <dbReference type="ARBA" id="ARBA00022694"/>
    </source>
</evidence>
<dbReference type="Proteomes" id="UP000501168">
    <property type="component" value="Chromosome"/>
</dbReference>
<dbReference type="NCBIfam" id="TIGR02432">
    <property type="entry name" value="lysidine_TilS_N"/>
    <property type="match status" value="1"/>
</dbReference>
<evidence type="ECO:0000313" key="10">
    <source>
        <dbReference type="EMBL" id="QIQ20679.1"/>
    </source>
</evidence>
<dbReference type="GO" id="GO:0005737">
    <property type="term" value="C:cytoplasm"/>
    <property type="evidence" value="ECO:0007669"/>
    <property type="project" value="UniProtKB-SubCell"/>
</dbReference>
<dbReference type="NCBIfam" id="NF007942">
    <property type="entry name" value="PRK10660.1"/>
    <property type="match status" value="1"/>
</dbReference>
<evidence type="ECO:0000256" key="2">
    <source>
        <dbReference type="ARBA" id="ARBA00022490"/>
    </source>
</evidence>
<sequence length="437" mass="50135">MQQTEPLTKSVIQRLEQAVQDYSAILVAYSGGVDSSVLLHGLVLLRNTKRPDLKLRAIYIHHGLSQQADNWARHCEQTCQQSGVECLIRYVNLEPSGNIESQAREARYESIEQVLLPQEVLCTAQHLDDQCETFLLALKRGSGPTGLSSMPVVTSFGQTQLLRPLLSFSRQQIEQYAQENALSWVEDESNQDDKYDRNFLRLRVLPVLQQRWPQFTQMVSRSAQLCAEQQQLLDELLSEHLSTLTGEQGCLLIEPLLNDSEAKRNALLRLWFKFHNVPMPSRQQLTIIWQEVALAREDATPQFILDNHQIRRYQQCLYLLPAMRPIENIRISWDLKTPINLPDNLGVLTAILEQHMGQLRQPTEQETVSIRFQAQGKFAIVGRTGSRSLKKIWQEYQIAPWLRQRTPLIYYNDTLICAVGVFVTLEGQGTELSISYQ</sequence>
<dbReference type="InterPro" id="IPR015262">
    <property type="entry name" value="tRNA_Ile_lys_synt_subst-bd"/>
</dbReference>
<evidence type="ECO:0000256" key="1">
    <source>
        <dbReference type="ARBA" id="ARBA00004496"/>
    </source>
</evidence>
<comment type="function">
    <text evidence="8">Ligates lysine onto the cytidine present at position 34 of the AUA codon-specific tRNA(Ile) that contains the anticodon CAU, in an ATP-dependent manner. Cytidine is converted to lysidine, thus changing the amino acid specificity of the tRNA from methionine to isoleucine.</text>
</comment>
<dbReference type="NCBIfam" id="TIGR02433">
    <property type="entry name" value="lysidine_TilS_C"/>
    <property type="match status" value="1"/>
</dbReference>
<name>A0A6G9IA20_9GAMM</name>
<accession>A0A6G9IA20</accession>
<dbReference type="CDD" id="cd01992">
    <property type="entry name" value="TilS_N"/>
    <property type="match status" value="1"/>
</dbReference>
<keyword evidence="6 8" id="KW-0067">ATP-binding</keyword>
<organism evidence="10 11">
    <name type="scientific">Zophobihabitans entericus</name>
    <dbReference type="NCBI Taxonomy" id="1635327"/>
    <lineage>
        <taxon>Bacteria</taxon>
        <taxon>Pseudomonadati</taxon>
        <taxon>Pseudomonadota</taxon>
        <taxon>Gammaproteobacteria</taxon>
        <taxon>Orbales</taxon>
        <taxon>Orbaceae</taxon>
        <taxon>Zophobihabitans</taxon>
    </lineage>
</organism>
<feature type="domain" description="Lysidine-tRNA(Ile) synthetase C-terminal" evidence="9">
    <location>
        <begin position="368"/>
        <end position="434"/>
    </location>
</feature>
<evidence type="ECO:0000256" key="3">
    <source>
        <dbReference type="ARBA" id="ARBA00022598"/>
    </source>
</evidence>
<protein>
    <recommendedName>
        <fullName evidence="8">tRNA(Ile)-lysidine synthase</fullName>
        <ecNumber evidence="8">6.3.4.19</ecNumber>
    </recommendedName>
    <alternativeName>
        <fullName evidence="8">tRNA(Ile)-2-lysyl-cytidine synthase</fullName>
    </alternativeName>
    <alternativeName>
        <fullName evidence="8">tRNA(Ile)-lysidine synthetase</fullName>
    </alternativeName>
</protein>
<evidence type="ECO:0000313" key="11">
    <source>
        <dbReference type="Proteomes" id="UP000501168"/>
    </source>
</evidence>
<evidence type="ECO:0000256" key="6">
    <source>
        <dbReference type="ARBA" id="ARBA00022840"/>
    </source>
</evidence>
<dbReference type="GO" id="GO:0032267">
    <property type="term" value="F:tRNA(Ile)-lysidine synthase activity"/>
    <property type="evidence" value="ECO:0007669"/>
    <property type="project" value="UniProtKB-EC"/>
</dbReference>
<dbReference type="GO" id="GO:0006400">
    <property type="term" value="P:tRNA modification"/>
    <property type="evidence" value="ECO:0007669"/>
    <property type="project" value="UniProtKB-UniRule"/>
</dbReference>
<dbReference type="Pfam" id="PF09179">
    <property type="entry name" value="TilS"/>
    <property type="match status" value="1"/>
</dbReference>
<dbReference type="InterPro" id="IPR012094">
    <property type="entry name" value="tRNA_Ile_lys_synt"/>
</dbReference>
<gene>
    <name evidence="8 10" type="primary">tilS</name>
    <name evidence="10" type="ORF">IPMB12_02680</name>
</gene>
<keyword evidence="5 8" id="KW-0547">Nucleotide-binding</keyword>
<dbReference type="InterPro" id="IPR011063">
    <property type="entry name" value="TilS/TtcA_N"/>
</dbReference>
<reference evidence="10 11" key="1">
    <citation type="submission" date="2020-03" db="EMBL/GenBank/DDBJ databases">
        <title>Complete genome sequence of Orbus sp. IPMB12 (BCRC 80908).</title>
        <authorList>
            <person name="Lo W.-S."/>
            <person name="Chang T.-H."/>
            <person name="Kuo C.-H."/>
        </authorList>
    </citation>
    <scope>NUCLEOTIDE SEQUENCE [LARGE SCALE GENOMIC DNA]</scope>
    <source>
        <strain evidence="10 11">IPMB12</strain>
    </source>
</reference>
<dbReference type="EMBL" id="CP050253">
    <property type="protein sequence ID" value="QIQ20679.1"/>
    <property type="molecule type" value="Genomic_DNA"/>
</dbReference>
<dbReference type="InParanoid" id="A0A6G9IA20"/>
<proteinExistence type="inferred from homology"/>
<comment type="domain">
    <text evidence="8">The N-terminal region contains the highly conserved SGGXDS motif, predicted to be a P-loop motif involved in ATP binding.</text>
</comment>
<keyword evidence="11" id="KW-1185">Reference proteome</keyword>
<dbReference type="SUPFAM" id="SSF82829">
    <property type="entry name" value="MesJ substrate recognition domain-like"/>
    <property type="match status" value="1"/>
</dbReference>
<dbReference type="GO" id="GO:0005524">
    <property type="term" value="F:ATP binding"/>
    <property type="evidence" value="ECO:0007669"/>
    <property type="project" value="UniProtKB-UniRule"/>
</dbReference>
<dbReference type="RefSeq" id="WP_166914697.1">
    <property type="nucleotide sequence ID" value="NZ_CP050253.1"/>
</dbReference>
<dbReference type="KEGG" id="orb:IPMB12_02680"/>
<keyword evidence="4 8" id="KW-0819">tRNA processing</keyword>
<dbReference type="InterPro" id="IPR014729">
    <property type="entry name" value="Rossmann-like_a/b/a_fold"/>
</dbReference>
<dbReference type="Pfam" id="PF01171">
    <property type="entry name" value="ATP_bind_3"/>
    <property type="match status" value="1"/>
</dbReference>
<dbReference type="PANTHER" id="PTHR43033">
    <property type="entry name" value="TRNA(ILE)-LYSIDINE SYNTHASE-RELATED"/>
    <property type="match status" value="1"/>
</dbReference>
<dbReference type="Pfam" id="PF11734">
    <property type="entry name" value="TilS_C"/>
    <property type="match status" value="1"/>
</dbReference>
<evidence type="ECO:0000256" key="8">
    <source>
        <dbReference type="HAMAP-Rule" id="MF_01161"/>
    </source>
</evidence>
<dbReference type="Gene3D" id="3.40.50.620">
    <property type="entry name" value="HUPs"/>
    <property type="match status" value="1"/>
</dbReference>
<dbReference type="Gene3D" id="1.20.59.20">
    <property type="match status" value="1"/>
</dbReference>
<dbReference type="EC" id="6.3.4.19" evidence="8"/>
<dbReference type="InterPro" id="IPR012795">
    <property type="entry name" value="tRNA_Ile_lys_synt_N"/>
</dbReference>
<comment type="similarity">
    <text evidence="8">Belongs to the tRNA(Ile)-lysidine synthase family.</text>
</comment>
<dbReference type="SUPFAM" id="SSF56037">
    <property type="entry name" value="PheT/TilS domain"/>
    <property type="match status" value="1"/>
</dbReference>
<feature type="binding site" evidence="8">
    <location>
        <begin position="30"/>
        <end position="35"/>
    </location>
    <ligand>
        <name>ATP</name>
        <dbReference type="ChEBI" id="CHEBI:30616"/>
    </ligand>
</feature>
<dbReference type="FunCoup" id="A0A6G9IA20">
    <property type="interactions" value="319"/>
</dbReference>
<evidence type="ECO:0000259" key="9">
    <source>
        <dbReference type="SMART" id="SM00977"/>
    </source>
</evidence>
<keyword evidence="3 8" id="KW-0436">Ligase</keyword>
<dbReference type="SUPFAM" id="SSF52402">
    <property type="entry name" value="Adenine nucleotide alpha hydrolases-like"/>
    <property type="match status" value="1"/>
</dbReference>
<dbReference type="SMART" id="SM00977">
    <property type="entry name" value="TilS_C"/>
    <property type="match status" value="1"/>
</dbReference>
<dbReference type="AlphaFoldDB" id="A0A6G9IA20"/>